<evidence type="ECO:0000256" key="1">
    <source>
        <dbReference type="ARBA" id="ARBA00004651"/>
    </source>
</evidence>
<dbReference type="SUPFAM" id="SSF103473">
    <property type="entry name" value="MFS general substrate transporter"/>
    <property type="match status" value="1"/>
</dbReference>
<evidence type="ECO:0000256" key="6">
    <source>
        <dbReference type="SAM" id="MobiDB-lite"/>
    </source>
</evidence>
<dbReference type="InterPro" id="IPR036259">
    <property type="entry name" value="MFS_trans_sf"/>
</dbReference>
<feature type="transmembrane region" description="Helical" evidence="7">
    <location>
        <begin position="144"/>
        <end position="163"/>
    </location>
</feature>
<feature type="transmembrane region" description="Helical" evidence="7">
    <location>
        <begin position="169"/>
        <end position="187"/>
    </location>
</feature>
<feature type="transmembrane region" description="Helical" evidence="7">
    <location>
        <begin position="41"/>
        <end position="60"/>
    </location>
</feature>
<reference evidence="8 9" key="1">
    <citation type="submission" date="2019-03" db="EMBL/GenBank/DDBJ databases">
        <title>Genomic features of bacteria from cold environments.</title>
        <authorList>
            <person name="Shen L."/>
        </authorList>
    </citation>
    <scope>NUCLEOTIDE SEQUENCE [LARGE SCALE GENOMIC DNA]</scope>
    <source>
        <strain evidence="9">T3246-1</strain>
    </source>
</reference>
<dbReference type="Proteomes" id="UP000504882">
    <property type="component" value="Unassembled WGS sequence"/>
</dbReference>
<name>A0ABY2DXH3_9MICO</name>
<dbReference type="PANTHER" id="PTHR23513:SF6">
    <property type="entry name" value="MAJOR FACILITATOR SUPERFAMILY ASSOCIATED DOMAIN-CONTAINING PROTEIN"/>
    <property type="match status" value="1"/>
</dbReference>
<dbReference type="Gene3D" id="1.20.1250.20">
    <property type="entry name" value="MFS general substrate transporter like domains"/>
    <property type="match status" value="1"/>
</dbReference>
<feature type="transmembrane region" description="Helical" evidence="7">
    <location>
        <begin position="275"/>
        <end position="295"/>
    </location>
</feature>
<feature type="transmembrane region" description="Helical" evidence="7">
    <location>
        <begin position="98"/>
        <end position="116"/>
    </location>
</feature>
<evidence type="ECO:0000313" key="8">
    <source>
        <dbReference type="EMBL" id="TDE88557.1"/>
    </source>
</evidence>
<evidence type="ECO:0000256" key="7">
    <source>
        <dbReference type="SAM" id="Phobius"/>
    </source>
</evidence>
<evidence type="ECO:0000256" key="3">
    <source>
        <dbReference type="ARBA" id="ARBA00022692"/>
    </source>
</evidence>
<dbReference type="PANTHER" id="PTHR23513">
    <property type="entry name" value="INTEGRAL MEMBRANE EFFLUX PROTEIN-RELATED"/>
    <property type="match status" value="1"/>
</dbReference>
<feature type="transmembrane region" description="Helical" evidence="7">
    <location>
        <begin position="301"/>
        <end position="323"/>
    </location>
</feature>
<feature type="compositionally biased region" description="Basic residues" evidence="6">
    <location>
        <begin position="425"/>
        <end position="434"/>
    </location>
</feature>
<gene>
    <name evidence="8" type="ORF">EXU48_22800</name>
</gene>
<accession>A0ABY2DXH3</accession>
<protein>
    <submittedName>
        <fullName evidence="8">MFS transporter</fullName>
    </submittedName>
</protein>
<dbReference type="EMBL" id="SMNA01000016">
    <property type="protein sequence ID" value="TDE88557.1"/>
    <property type="molecule type" value="Genomic_DNA"/>
</dbReference>
<comment type="caution">
    <text evidence="8">The sequence shown here is derived from an EMBL/GenBank/DDBJ whole genome shotgun (WGS) entry which is preliminary data.</text>
</comment>
<dbReference type="RefSeq" id="WP_133109997.1">
    <property type="nucleotide sequence ID" value="NZ_SMNA01000016.1"/>
</dbReference>
<evidence type="ECO:0000313" key="9">
    <source>
        <dbReference type="Proteomes" id="UP000504882"/>
    </source>
</evidence>
<keyword evidence="2" id="KW-1003">Cell membrane</keyword>
<evidence type="ECO:0000256" key="2">
    <source>
        <dbReference type="ARBA" id="ARBA00022475"/>
    </source>
</evidence>
<keyword evidence="4 7" id="KW-1133">Transmembrane helix</keyword>
<feature type="compositionally biased region" description="Polar residues" evidence="6">
    <location>
        <begin position="400"/>
        <end position="411"/>
    </location>
</feature>
<keyword evidence="5 7" id="KW-0472">Membrane</keyword>
<evidence type="ECO:0000256" key="4">
    <source>
        <dbReference type="ARBA" id="ARBA00022989"/>
    </source>
</evidence>
<keyword evidence="9" id="KW-1185">Reference proteome</keyword>
<feature type="transmembrane region" description="Helical" evidence="7">
    <location>
        <begin position="244"/>
        <end position="268"/>
    </location>
</feature>
<evidence type="ECO:0000256" key="5">
    <source>
        <dbReference type="ARBA" id="ARBA00023136"/>
    </source>
</evidence>
<proteinExistence type="predicted"/>
<feature type="transmembrane region" description="Helical" evidence="7">
    <location>
        <begin position="344"/>
        <end position="362"/>
    </location>
</feature>
<feature type="transmembrane region" description="Helical" evidence="7">
    <location>
        <begin position="217"/>
        <end position="238"/>
    </location>
</feature>
<comment type="subcellular location">
    <subcellularLocation>
        <location evidence="1">Cell membrane</location>
        <topology evidence="1">Multi-pass membrane protein</topology>
    </subcellularLocation>
</comment>
<organism evidence="8 9">
    <name type="scientific">Occultella glacieicola</name>
    <dbReference type="NCBI Taxonomy" id="2518684"/>
    <lineage>
        <taxon>Bacteria</taxon>
        <taxon>Bacillati</taxon>
        <taxon>Actinomycetota</taxon>
        <taxon>Actinomycetes</taxon>
        <taxon>Micrococcales</taxon>
        <taxon>Ruaniaceae</taxon>
        <taxon>Occultella</taxon>
    </lineage>
</organism>
<sequence length="434" mass="43717">MRHTTAAVTILATSFLTEIGARVSALALPLVALQGTGSVAATGLVGGMIGIPMLTSPWWARALRRRIDGGRALALVVLVQALGVLIVPVSMLVGELELWSLAASGLVVGAAAALGGPGQDSLLADFADAISPGGSVRMMATRELTRRITVALGPTLGALGVQFVGAAPLLWLEAAALGTAAVALLLVPYSPMRHEPKSVGRSILAVIRRQPDLVRGLIMRGTLSLLWFSFSLGLVVMGDATGEPGLLLTAANGGYGLGTIVGAGVAVAAVRRLPLYATMLVSFVGLGLCFAGLGAVGTSSYLAVSVVSACGGVFMAFGATATVTELSRGSQGAERRAAFTGQAVVLESTLAVGLIAGGAVIATFGPEATLVTCGLAVAGVSVGTALERRLRHPAVESRSLRQQSPLTTGASCSGPHGAPGAGVLRRARPGSRPR</sequence>
<feature type="region of interest" description="Disordered" evidence="6">
    <location>
        <begin position="393"/>
        <end position="434"/>
    </location>
</feature>
<feature type="transmembrane region" description="Helical" evidence="7">
    <location>
        <begin position="72"/>
        <end position="92"/>
    </location>
</feature>
<keyword evidence="3 7" id="KW-0812">Transmembrane</keyword>